<dbReference type="EMBL" id="KF900521">
    <property type="protein sequence ID" value="AIE97958.1"/>
    <property type="molecule type" value="Genomic_DNA"/>
</dbReference>
<dbReference type="AlphaFoldDB" id="A0A075G344"/>
<reference evidence="1" key="1">
    <citation type="journal article" date="2014" name="Genome Biol. Evol.">
        <title>Pangenome evidence for extensive interdomain horizontal transfer affecting lineage core and shell genes in uncultured planktonic thaumarchaeota and euryarchaeota.</title>
        <authorList>
            <person name="Deschamps P."/>
            <person name="Zivanovic Y."/>
            <person name="Moreira D."/>
            <person name="Rodriguez-Valera F."/>
            <person name="Lopez-Garcia P."/>
        </authorList>
    </citation>
    <scope>NUCLEOTIDE SEQUENCE</scope>
</reference>
<organism evidence="1">
    <name type="scientific">uncultured marine group II/III euryarchaeote KM3_03_G06</name>
    <dbReference type="NCBI Taxonomy" id="1457834"/>
    <lineage>
        <taxon>Archaea</taxon>
        <taxon>Methanobacteriati</taxon>
        <taxon>Methanobacteriota</taxon>
        <taxon>environmental samples</taxon>
    </lineage>
</organism>
<accession>A0A075G344</accession>
<proteinExistence type="predicted"/>
<sequence>MHLHLGIGCCNNKSKQFFHRQFLQVRSERDSGIKCLLGVLAMLHLLGKQSGSFWPYNCYCLNMYSKHSLSLCLQQHQVLLVGLYHFESSSTIGLKALEQGLSG</sequence>
<evidence type="ECO:0000313" key="1">
    <source>
        <dbReference type="EMBL" id="AIE97958.1"/>
    </source>
</evidence>
<name>A0A075G344_9EURY</name>
<protein>
    <submittedName>
        <fullName evidence="1">Uncharacterized protein</fullName>
    </submittedName>
</protein>